<sequence>MRPTLAVSQPLLAWLRDDPAWRQLPWSTRAGLAWRARLGSWNAGLSAQLAPARSLPEHALFILGPWRSGSTVMHELLHAALGWPTPRTWQCMDPTAFQLQRAPRRDTPVARPMDGLALGALSPQEDEFALLGLGVDSAYRGFWMPHRLDALHHTLDPAHWQQQADWLSVWGRFVGAIQGSHPQVLLKSPNHSFRWPAFVAALPQAKAVWMLRDGASVFASNRKMWRQMAQLHGLTEVEPAALDRFLAAALRRCAEILASNALPADRFATCHQERLRLQPAAEVRRLVEQLQLSDRVDEAALAAAVARTASGRIDAYAPLNDLDADVQAAIQRFDEAQQRVDQPAI</sequence>
<dbReference type="GO" id="GO:0016740">
    <property type="term" value="F:transferase activity"/>
    <property type="evidence" value="ECO:0007669"/>
    <property type="project" value="UniProtKB-KW"/>
</dbReference>
<proteinExistence type="predicted"/>
<reference evidence="1 2" key="1">
    <citation type="submission" date="2019-01" db="EMBL/GenBank/DDBJ databases">
        <authorList>
            <person name="Chen W.-M."/>
        </authorList>
    </citation>
    <scope>NUCLEOTIDE SEQUENCE [LARGE SCALE GENOMIC DNA]</scope>
    <source>
        <strain evidence="1 2">CCP-18</strain>
    </source>
</reference>
<comment type="caution">
    <text evidence="1">The sequence shown here is derived from an EMBL/GenBank/DDBJ whole genome shotgun (WGS) entry which is preliminary data.</text>
</comment>
<dbReference type="RefSeq" id="WP_127681901.1">
    <property type="nucleotide sequence ID" value="NZ_SACM01000001.1"/>
</dbReference>
<evidence type="ECO:0000313" key="1">
    <source>
        <dbReference type="EMBL" id="RVT88581.1"/>
    </source>
</evidence>
<organism evidence="1 2">
    <name type="scientific">Inhella crocodyli</name>
    <dbReference type="NCBI Taxonomy" id="2499851"/>
    <lineage>
        <taxon>Bacteria</taxon>
        <taxon>Pseudomonadati</taxon>
        <taxon>Pseudomonadota</taxon>
        <taxon>Betaproteobacteria</taxon>
        <taxon>Burkholderiales</taxon>
        <taxon>Sphaerotilaceae</taxon>
        <taxon>Inhella</taxon>
    </lineage>
</organism>
<gene>
    <name evidence="1" type="ORF">EOD73_06330</name>
</gene>
<keyword evidence="1" id="KW-0808">Transferase</keyword>
<dbReference type="Pfam" id="PF13469">
    <property type="entry name" value="Sulfotransfer_3"/>
    <property type="match status" value="1"/>
</dbReference>
<dbReference type="Proteomes" id="UP000288587">
    <property type="component" value="Unassembled WGS sequence"/>
</dbReference>
<dbReference type="PANTHER" id="PTHR36451">
    <property type="entry name" value="PAPS-DEPENDENT SULFOTRANSFERASE STF3"/>
    <property type="match status" value="1"/>
</dbReference>
<dbReference type="SUPFAM" id="SSF52540">
    <property type="entry name" value="P-loop containing nucleoside triphosphate hydrolases"/>
    <property type="match status" value="1"/>
</dbReference>
<dbReference type="OrthoDB" id="9777890at2"/>
<dbReference type="Gene3D" id="3.40.50.300">
    <property type="entry name" value="P-loop containing nucleotide triphosphate hydrolases"/>
    <property type="match status" value="1"/>
</dbReference>
<dbReference type="AlphaFoldDB" id="A0A437LT36"/>
<protein>
    <submittedName>
        <fullName evidence="1">Sulfotransferase</fullName>
    </submittedName>
</protein>
<keyword evidence="2" id="KW-1185">Reference proteome</keyword>
<dbReference type="InterPro" id="IPR027417">
    <property type="entry name" value="P-loop_NTPase"/>
</dbReference>
<evidence type="ECO:0000313" key="2">
    <source>
        <dbReference type="Proteomes" id="UP000288587"/>
    </source>
</evidence>
<name>A0A437LT36_9BURK</name>
<accession>A0A437LT36</accession>
<dbReference type="PANTHER" id="PTHR36451:SF1">
    <property type="entry name" value="OMEGA-HYDROXY-BETA-DIHYDROMENAQUINONE-9 SULFOTRANSFERASE STF3"/>
    <property type="match status" value="1"/>
</dbReference>
<dbReference type="InterPro" id="IPR052736">
    <property type="entry name" value="Stf3_sulfotransferase"/>
</dbReference>
<dbReference type="EMBL" id="SACM01000001">
    <property type="protein sequence ID" value="RVT88581.1"/>
    <property type="molecule type" value="Genomic_DNA"/>
</dbReference>